<feature type="domain" description="Protein kinase" evidence="6">
    <location>
        <begin position="12"/>
        <end position="294"/>
    </location>
</feature>
<dbReference type="VEuPathDB" id="AmoebaDB:EHI7A_034400"/>
<sequence length="296" mass="34750">MKKGLLVNNRYEITNERVGDGQHSENYISIDLFEGNDVILKKIQSEEEWYNWNNIWRIMKQKPNNKILQLFDCFQWNHCFFVVSEKLCYTLRELLDSDSGYVQHTIPSLIHCFQYTLRYLEELKIIHCDIKPSNIMINNNGVYKLIDYGNALIDYHSSGKEYVQSRWYRAPEVILGCQWTNKIDIWSVGCVLFECIIGDVLFPADNDVDQLMMMRETIGLFPPSLLCQATQNVNNVFTPDGHLIEKYESLIEERNIKELLGSCEYNEVLCLVLELEPENRMTPLEFSSITIKYIDQ</sequence>
<accession>A0A5K1TWE4</accession>
<evidence type="ECO:0000313" key="7">
    <source>
        <dbReference type="EMBL" id="GAT91783.1"/>
    </source>
</evidence>
<evidence type="ECO:0000256" key="2">
    <source>
        <dbReference type="ARBA" id="ARBA00022679"/>
    </source>
</evidence>
<keyword evidence="5" id="KW-0067">ATP-binding</keyword>
<dbReference type="Gene3D" id="1.10.510.10">
    <property type="entry name" value="Transferase(Phosphotransferase) domain 1"/>
    <property type="match status" value="1"/>
</dbReference>
<dbReference type="GO" id="GO:0005524">
    <property type="term" value="F:ATP binding"/>
    <property type="evidence" value="ECO:0007669"/>
    <property type="project" value="UniProtKB-KW"/>
</dbReference>
<dbReference type="PANTHER" id="PTHR24058">
    <property type="entry name" value="DUAL SPECIFICITY PROTEIN KINASE"/>
    <property type="match status" value="1"/>
</dbReference>
<keyword evidence="2" id="KW-0808">Transferase</keyword>
<dbReference type="Pfam" id="PF00069">
    <property type="entry name" value="Pkinase"/>
    <property type="match status" value="1"/>
</dbReference>
<dbReference type="EMBL" id="BDEQ01000001">
    <property type="protein sequence ID" value="GAT91783.1"/>
    <property type="molecule type" value="Genomic_DNA"/>
</dbReference>
<dbReference type="GO" id="GO:0004674">
    <property type="term" value="F:protein serine/threonine kinase activity"/>
    <property type="evidence" value="ECO:0007669"/>
    <property type="project" value="UniProtKB-KW"/>
</dbReference>
<dbReference type="InterPro" id="IPR000719">
    <property type="entry name" value="Prot_kinase_dom"/>
</dbReference>
<organism evidence="7 8">
    <name type="scientific">Entamoeba histolytica</name>
    <dbReference type="NCBI Taxonomy" id="5759"/>
    <lineage>
        <taxon>Eukaryota</taxon>
        <taxon>Amoebozoa</taxon>
        <taxon>Evosea</taxon>
        <taxon>Archamoebae</taxon>
        <taxon>Mastigamoebida</taxon>
        <taxon>Entamoebidae</taxon>
        <taxon>Entamoeba</taxon>
    </lineage>
</organism>
<dbReference type="InterPro" id="IPR050494">
    <property type="entry name" value="Ser_Thr_dual-spec_kinase"/>
</dbReference>
<dbReference type="VEuPathDB" id="AmoebaDB:EHI5A_051670"/>
<dbReference type="VEuPathDB" id="AmoebaDB:EHI8A_035400"/>
<gene>
    <name evidence="7" type="ORF">CL6EHI_044860</name>
</gene>
<evidence type="ECO:0000259" key="6">
    <source>
        <dbReference type="PROSITE" id="PS50011"/>
    </source>
</evidence>
<dbReference type="SUPFAM" id="SSF56112">
    <property type="entry name" value="Protein kinase-like (PK-like)"/>
    <property type="match status" value="1"/>
</dbReference>
<evidence type="ECO:0000256" key="1">
    <source>
        <dbReference type="ARBA" id="ARBA00022527"/>
    </source>
</evidence>
<dbReference type="PROSITE" id="PS50011">
    <property type="entry name" value="PROTEIN_KINASE_DOM"/>
    <property type="match status" value="1"/>
</dbReference>
<dbReference type="Proteomes" id="UP000078387">
    <property type="component" value="Unassembled WGS sequence"/>
</dbReference>
<dbReference type="PROSITE" id="PS00108">
    <property type="entry name" value="PROTEIN_KINASE_ST"/>
    <property type="match status" value="1"/>
</dbReference>
<dbReference type="SMART" id="SM00220">
    <property type="entry name" value="S_TKc"/>
    <property type="match status" value="1"/>
</dbReference>
<keyword evidence="3" id="KW-0547">Nucleotide-binding</keyword>
<keyword evidence="1" id="KW-0723">Serine/threonine-protein kinase</keyword>
<reference evidence="7 8" key="1">
    <citation type="submission" date="2016-05" db="EMBL/GenBank/DDBJ databases">
        <title>First whole genome sequencing of Entamoeba histolytica HM1:IMSS-clone-6.</title>
        <authorList>
            <person name="Mukherjee Avik.K."/>
            <person name="Izumyama S."/>
            <person name="Nakada-Tsukui K."/>
            <person name="Nozaki T."/>
        </authorList>
    </citation>
    <scope>NUCLEOTIDE SEQUENCE [LARGE SCALE GENOMIC DNA]</scope>
    <source>
        <strain evidence="7 8">HM1:IMSS clone 6</strain>
    </source>
</reference>
<evidence type="ECO:0000256" key="5">
    <source>
        <dbReference type="ARBA" id="ARBA00022840"/>
    </source>
</evidence>
<dbReference type="InterPro" id="IPR011009">
    <property type="entry name" value="Kinase-like_dom_sf"/>
</dbReference>
<evidence type="ECO:0000256" key="4">
    <source>
        <dbReference type="ARBA" id="ARBA00022777"/>
    </source>
</evidence>
<evidence type="ECO:0000256" key="3">
    <source>
        <dbReference type="ARBA" id="ARBA00022741"/>
    </source>
</evidence>
<dbReference type="OMA" id="THSANYI"/>
<name>A0A5K1TWE4_ENTHI</name>
<dbReference type="VEuPathDB" id="AmoebaDB:KM1_068730"/>
<comment type="caution">
    <text evidence="7">The sequence shown here is derived from an EMBL/GenBank/DDBJ whole genome shotgun (WGS) entry which is preliminary data.</text>
</comment>
<keyword evidence="4 7" id="KW-0418">Kinase</keyword>
<dbReference type="VEuPathDB" id="AmoebaDB:EHI_044860"/>
<protein>
    <submittedName>
        <fullName evidence="7">Protein kinase domain containing protein</fullName>
    </submittedName>
</protein>
<proteinExistence type="predicted"/>
<dbReference type="InterPro" id="IPR008271">
    <property type="entry name" value="Ser/Thr_kinase_AS"/>
</dbReference>
<evidence type="ECO:0000313" key="8">
    <source>
        <dbReference type="Proteomes" id="UP000078387"/>
    </source>
</evidence>
<dbReference type="PANTHER" id="PTHR24058:SF103">
    <property type="entry name" value="SERINE_THREONINE-PROTEIN KINASE PRP4 HOMOLOG"/>
    <property type="match status" value="1"/>
</dbReference>
<dbReference type="AlphaFoldDB" id="A0A5K1TWE4"/>